<evidence type="ECO:0000256" key="10">
    <source>
        <dbReference type="ARBA" id="ARBA00023136"/>
    </source>
</evidence>
<dbReference type="Pfam" id="PF00892">
    <property type="entry name" value="EamA"/>
    <property type="match status" value="1"/>
</dbReference>
<reference evidence="14 15" key="1">
    <citation type="submission" date="2017-06" db="EMBL/GenBank/DDBJ databases">
        <authorList>
            <person name="Kim H.J."/>
            <person name="Triplett B.A."/>
        </authorList>
    </citation>
    <scope>NUCLEOTIDE SEQUENCE [LARGE SCALE GENOMIC DNA]</scope>
    <source>
        <strain evidence="14 15">DSM 18704</strain>
    </source>
</reference>
<keyword evidence="8 12" id="KW-1133">Transmembrane helix</keyword>
<dbReference type="EMBL" id="FZOU01000002">
    <property type="protein sequence ID" value="SNS74108.1"/>
    <property type="molecule type" value="Genomic_DNA"/>
</dbReference>
<gene>
    <name evidence="14" type="ORF">SAMN05421770_102140</name>
</gene>
<evidence type="ECO:0000256" key="12">
    <source>
        <dbReference type="SAM" id="Phobius"/>
    </source>
</evidence>
<dbReference type="Gene3D" id="1.10.3730.20">
    <property type="match status" value="1"/>
</dbReference>
<dbReference type="AlphaFoldDB" id="A0A239GZ97"/>
<evidence type="ECO:0000313" key="15">
    <source>
        <dbReference type="Proteomes" id="UP000198356"/>
    </source>
</evidence>
<dbReference type="Proteomes" id="UP000198356">
    <property type="component" value="Unassembled WGS sequence"/>
</dbReference>
<keyword evidence="2" id="KW-1003">Cell membrane</keyword>
<evidence type="ECO:0000259" key="13">
    <source>
        <dbReference type="Pfam" id="PF00892"/>
    </source>
</evidence>
<dbReference type="InterPro" id="IPR000620">
    <property type="entry name" value="EamA_dom"/>
</dbReference>
<feature type="region of interest" description="Disordered" evidence="11">
    <location>
        <begin position="128"/>
        <end position="151"/>
    </location>
</feature>
<keyword evidence="15" id="KW-1185">Reference proteome</keyword>
<dbReference type="OrthoDB" id="120796at2"/>
<comment type="subcellular location">
    <subcellularLocation>
        <location evidence="1">Cell membrane</location>
        <topology evidence="1">Multi-pass membrane protein</topology>
    </subcellularLocation>
</comment>
<name>A0A239GZ97_9BACT</name>
<evidence type="ECO:0000256" key="6">
    <source>
        <dbReference type="ARBA" id="ARBA00022692"/>
    </source>
</evidence>
<dbReference type="PANTHER" id="PTHR30561:SF9">
    <property type="entry name" value="4-AMINO-4-DEOXY-L-ARABINOSE-PHOSPHOUNDECAPRENOL FLIPPASE SUBUNIT ARNF-RELATED"/>
    <property type="match status" value="1"/>
</dbReference>
<keyword evidence="7" id="KW-0448">Lipopolysaccharide biosynthesis</keyword>
<accession>A0A239GZ97</accession>
<evidence type="ECO:0000256" key="5">
    <source>
        <dbReference type="ARBA" id="ARBA00022556"/>
    </source>
</evidence>
<dbReference type="GO" id="GO:0009103">
    <property type="term" value="P:lipopolysaccharide biosynthetic process"/>
    <property type="evidence" value="ECO:0007669"/>
    <property type="project" value="UniProtKB-KW"/>
</dbReference>
<evidence type="ECO:0000256" key="3">
    <source>
        <dbReference type="ARBA" id="ARBA00022516"/>
    </source>
</evidence>
<feature type="transmembrane region" description="Helical" evidence="12">
    <location>
        <begin position="105"/>
        <end position="122"/>
    </location>
</feature>
<keyword evidence="3" id="KW-0444">Lipid biosynthesis</keyword>
<evidence type="ECO:0000256" key="8">
    <source>
        <dbReference type="ARBA" id="ARBA00022989"/>
    </source>
</evidence>
<protein>
    <submittedName>
        <fullName evidence="14">Uncharacterized membrane protein</fullName>
    </submittedName>
</protein>
<feature type="transmembrane region" description="Helical" evidence="12">
    <location>
        <begin position="39"/>
        <end position="65"/>
    </location>
</feature>
<sequence>MKHRLSLQQYLILLTVMITASLGDTLLSRGMSQIGAVDLHHLLLLFRALANLNIIAGTILLVGFFASYMTALSWADLTFVMPATAFGNVMIALLSRFWLHEHLSLSRWIGILLITCAVGFIANSPARTEHSPDSDPFAGPKLTQVDPGIGL</sequence>
<keyword evidence="5" id="KW-0441">Lipid A biosynthesis</keyword>
<dbReference type="GO" id="GO:0005886">
    <property type="term" value="C:plasma membrane"/>
    <property type="evidence" value="ECO:0007669"/>
    <property type="project" value="UniProtKB-SubCell"/>
</dbReference>
<keyword evidence="10 12" id="KW-0472">Membrane</keyword>
<dbReference type="GO" id="GO:0022857">
    <property type="term" value="F:transmembrane transporter activity"/>
    <property type="evidence" value="ECO:0007669"/>
    <property type="project" value="InterPro"/>
</dbReference>
<evidence type="ECO:0000256" key="11">
    <source>
        <dbReference type="SAM" id="MobiDB-lite"/>
    </source>
</evidence>
<evidence type="ECO:0000256" key="4">
    <source>
        <dbReference type="ARBA" id="ARBA00022519"/>
    </source>
</evidence>
<evidence type="ECO:0000256" key="9">
    <source>
        <dbReference type="ARBA" id="ARBA00023098"/>
    </source>
</evidence>
<evidence type="ECO:0000313" key="14">
    <source>
        <dbReference type="EMBL" id="SNS74108.1"/>
    </source>
</evidence>
<organism evidence="14 15">
    <name type="scientific">Granulicella rosea</name>
    <dbReference type="NCBI Taxonomy" id="474952"/>
    <lineage>
        <taxon>Bacteria</taxon>
        <taxon>Pseudomonadati</taxon>
        <taxon>Acidobacteriota</taxon>
        <taxon>Terriglobia</taxon>
        <taxon>Terriglobales</taxon>
        <taxon>Acidobacteriaceae</taxon>
        <taxon>Granulicella</taxon>
    </lineage>
</organism>
<dbReference type="InterPro" id="IPR000390">
    <property type="entry name" value="Small_drug/metabolite_transptr"/>
</dbReference>
<evidence type="ECO:0000256" key="7">
    <source>
        <dbReference type="ARBA" id="ARBA00022985"/>
    </source>
</evidence>
<dbReference type="RefSeq" id="WP_089407660.1">
    <property type="nucleotide sequence ID" value="NZ_FZOU01000002.1"/>
</dbReference>
<dbReference type="SUPFAM" id="SSF103481">
    <property type="entry name" value="Multidrug resistance efflux transporter EmrE"/>
    <property type="match status" value="1"/>
</dbReference>
<keyword evidence="6 12" id="KW-0812">Transmembrane</keyword>
<dbReference type="InterPro" id="IPR037185">
    <property type="entry name" value="EmrE-like"/>
</dbReference>
<evidence type="ECO:0000256" key="2">
    <source>
        <dbReference type="ARBA" id="ARBA00022475"/>
    </source>
</evidence>
<dbReference type="GO" id="GO:0009245">
    <property type="term" value="P:lipid A biosynthetic process"/>
    <property type="evidence" value="ECO:0007669"/>
    <property type="project" value="UniProtKB-KW"/>
</dbReference>
<keyword evidence="4" id="KW-0997">Cell inner membrane</keyword>
<feature type="transmembrane region" description="Helical" evidence="12">
    <location>
        <begin position="77"/>
        <end position="99"/>
    </location>
</feature>
<feature type="domain" description="EamA" evidence="13">
    <location>
        <begin position="55"/>
        <end position="121"/>
    </location>
</feature>
<proteinExistence type="predicted"/>
<keyword evidence="9" id="KW-0443">Lipid metabolism</keyword>
<dbReference type="PANTHER" id="PTHR30561">
    <property type="entry name" value="SMR FAMILY PROTON-DEPENDENT DRUG EFFLUX TRANSPORTER SUGE"/>
    <property type="match status" value="1"/>
</dbReference>
<evidence type="ECO:0000256" key="1">
    <source>
        <dbReference type="ARBA" id="ARBA00004651"/>
    </source>
</evidence>